<reference evidence="1" key="1">
    <citation type="submission" date="2018-06" db="EMBL/GenBank/DDBJ databases">
        <authorList>
            <person name="Zhirakovskaya E."/>
        </authorList>
    </citation>
    <scope>NUCLEOTIDE SEQUENCE</scope>
</reference>
<proteinExistence type="predicted"/>
<dbReference type="EMBL" id="UOFS01000050">
    <property type="protein sequence ID" value="VAX01882.1"/>
    <property type="molecule type" value="Genomic_DNA"/>
</dbReference>
<name>A0A3B1ADD4_9ZZZZ</name>
<accession>A0A3B1ADD4</accession>
<organism evidence="1">
    <name type="scientific">hydrothermal vent metagenome</name>
    <dbReference type="NCBI Taxonomy" id="652676"/>
    <lineage>
        <taxon>unclassified sequences</taxon>
        <taxon>metagenomes</taxon>
        <taxon>ecological metagenomes</taxon>
    </lineage>
</organism>
<dbReference type="AlphaFoldDB" id="A0A3B1ADD4"/>
<evidence type="ECO:0000313" key="1">
    <source>
        <dbReference type="EMBL" id="VAX01882.1"/>
    </source>
</evidence>
<protein>
    <submittedName>
        <fullName evidence="1">Uncharacterized protein</fullName>
    </submittedName>
</protein>
<sequence length="68" mass="7467">MKVTKLIFILLLSISASSSFAGMAGGDPPSPLFGAELDAFLAQEIYPIPNRLANVEDENPWKLDIERF</sequence>
<gene>
    <name evidence="1" type="ORF">MNBD_GAMMA22-187</name>
</gene>